<evidence type="ECO:0000313" key="3">
    <source>
        <dbReference type="Proteomes" id="UP000765509"/>
    </source>
</evidence>
<reference evidence="2" key="1">
    <citation type="submission" date="2021-03" db="EMBL/GenBank/DDBJ databases">
        <title>Draft genome sequence of rust myrtle Austropuccinia psidii MF-1, a brazilian biotype.</title>
        <authorList>
            <person name="Quecine M.C."/>
            <person name="Pachon D.M.R."/>
            <person name="Bonatelli M.L."/>
            <person name="Correr F.H."/>
            <person name="Franceschini L.M."/>
            <person name="Leite T.F."/>
            <person name="Margarido G.R.A."/>
            <person name="Almeida C.A."/>
            <person name="Ferrarezi J.A."/>
            <person name="Labate C.A."/>
        </authorList>
    </citation>
    <scope>NUCLEOTIDE SEQUENCE</scope>
    <source>
        <strain evidence="2">MF-1</strain>
    </source>
</reference>
<organism evidence="2 3">
    <name type="scientific">Austropuccinia psidii MF-1</name>
    <dbReference type="NCBI Taxonomy" id="1389203"/>
    <lineage>
        <taxon>Eukaryota</taxon>
        <taxon>Fungi</taxon>
        <taxon>Dikarya</taxon>
        <taxon>Basidiomycota</taxon>
        <taxon>Pucciniomycotina</taxon>
        <taxon>Pucciniomycetes</taxon>
        <taxon>Pucciniales</taxon>
        <taxon>Sphaerophragmiaceae</taxon>
        <taxon>Austropuccinia</taxon>
    </lineage>
</organism>
<sequence>MEAKGIIQSDMHIKIVKVIRIWGHKSIYGPLKVLNVGLQDYLGPQSTSQDLLSSSGDVTVLHGPGPSPMVPGHNVQKTSNWSCGPPVTPEKLGSGGEIGPGGLQ</sequence>
<feature type="region of interest" description="Disordered" evidence="1">
    <location>
        <begin position="62"/>
        <end position="104"/>
    </location>
</feature>
<comment type="caution">
    <text evidence="2">The sequence shown here is derived from an EMBL/GenBank/DDBJ whole genome shotgun (WGS) entry which is preliminary data.</text>
</comment>
<proteinExistence type="predicted"/>
<protein>
    <submittedName>
        <fullName evidence="2">Uncharacterized protein</fullName>
    </submittedName>
</protein>
<dbReference type="Proteomes" id="UP000765509">
    <property type="component" value="Unassembled WGS sequence"/>
</dbReference>
<evidence type="ECO:0000313" key="2">
    <source>
        <dbReference type="EMBL" id="MBW0490343.1"/>
    </source>
</evidence>
<dbReference type="EMBL" id="AVOT02010533">
    <property type="protein sequence ID" value="MBW0490343.1"/>
    <property type="molecule type" value="Genomic_DNA"/>
</dbReference>
<accession>A0A9Q3H3B9</accession>
<keyword evidence="3" id="KW-1185">Reference proteome</keyword>
<dbReference type="AlphaFoldDB" id="A0A9Q3H3B9"/>
<name>A0A9Q3H3B9_9BASI</name>
<evidence type="ECO:0000256" key="1">
    <source>
        <dbReference type="SAM" id="MobiDB-lite"/>
    </source>
</evidence>
<gene>
    <name evidence="2" type="ORF">O181_030058</name>
</gene>
<feature type="compositionally biased region" description="Gly residues" evidence="1">
    <location>
        <begin position="93"/>
        <end position="104"/>
    </location>
</feature>